<evidence type="ECO:0000313" key="2">
    <source>
        <dbReference type="EMBL" id="PSL01252.1"/>
    </source>
</evidence>
<evidence type="ECO:0008006" key="4">
    <source>
        <dbReference type="Google" id="ProtNLM"/>
    </source>
</evidence>
<sequence length="270" mass="32449">MYKFVIPFYYLSYSRLKSLPEKLSLVWIYPLFLMVFLFGFYQLEINPHFFSFFLAFVAWISIYEIGYLENDALTIKKEAHPNFRINQEDIDLINKNFRRIAWIRILIFMGFTSSLYHFNFCSIEQIVWFVSIVIFARFFFYLHNVIRSRWNIISYFFLCLSKYWVFPILYLGLGHGFDPYLIVLCCFPVLRTIEHAVKPKYKISWLKKLVGSLDVFRVKYYSIVLLFSFLISCGFSFTPILIYSIAYFYIFRLGVWMLIGSGKYSRESIT</sequence>
<organism evidence="2 3">
    <name type="scientific">Cecembia rubra</name>
    <dbReference type="NCBI Taxonomy" id="1485585"/>
    <lineage>
        <taxon>Bacteria</taxon>
        <taxon>Pseudomonadati</taxon>
        <taxon>Bacteroidota</taxon>
        <taxon>Cytophagia</taxon>
        <taxon>Cytophagales</taxon>
        <taxon>Cyclobacteriaceae</taxon>
        <taxon>Cecembia</taxon>
    </lineage>
</organism>
<feature type="transmembrane region" description="Helical" evidence="1">
    <location>
        <begin position="23"/>
        <end position="43"/>
    </location>
</feature>
<evidence type="ECO:0000256" key="1">
    <source>
        <dbReference type="SAM" id="Phobius"/>
    </source>
</evidence>
<feature type="transmembrane region" description="Helical" evidence="1">
    <location>
        <begin position="49"/>
        <end position="68"/>
    </location>
</feature>
<feature type="transmembrane region" description="Helical" evidence="1">
    <location>
        <begin position="126"/>
        <end position="146"/>
    </location>
</feature>
<reference evidence="2 3" key="1">
    <citation type="submission" date="2018-03" db="EMBL/GenBank/DDBJ databases">
        <title>Genomic Encyclopedia of Archaeal and Bacterial Type Strains, Phase II (KMG-II): from individual species to whole genera.</title>
        <authorList>
            <person name="Goeker M."/>
        </authorList>
    </citation>
    <scope>NUCLEOTIDE SEQUENCE [LARGE SCALE GENOMIC DNA]</scope>
    <source>
        <strain evidence="2 3">DSM 28057</strain>
    </source>
</reference>
<comment type="caution">
    <text evidence="2">The sequence shown here is derived from an EMBL/GenBank/DDBJ whole genome shotgun (WGS) entry which is preliminary data.</text>
</comment>
<dbReference type="Proteomes" id="UP000240708">
    <property type="component" value="Unassembled WGS sequence"/>
</dbReference>
<accession>A0A2P8DVK3</accession>
<keyword evidence="1" id="KW-1133">Transmembrane helix</keyword>
<proteinExistence type="predicted"/>
<keyword evidence="1" id="KW-0812">Transmembrane</keyword>
<feature type="transmembrane region" description="Helical" evidence="1">
    <location>
        <begin position="101"/>
        <end position="120"/>
    </location>
</feature>
<name>A0A2P8DVK3_9BACT</name>
<dbReference type="RefSeq" id="WP_211299973.1">
    <property type="nucleotide sequence ID" value="NZ_PYGF01000014.1"/>
</dbReference>
<dbReference type="AlphaFoldDB" id="A0A2P8DVK3"/>
<keyword evidence="3" id="KW-1185">Reference proteome</keyword>
<protein>
    <recommendedName>
        <fullName evidence="4">UbiA prenyltransferase family protein</fullName>
    </recommendedName>
</protein>
<keyword evidence="1" id="KW-0472">Membrane</keyword>
<evidence type="ECO:0000313" key="3">
    <source>
        <dbReference type="Proteomes" id="UP000240708"/>
    </source>
</evidence>
<dbReference type="EMBL" id="PYGF01000014">
    <property type="protein sequence ID" value="PSL01252.1"/>
    <property type="molecule type" value="Genomic_DNA"/>
</dbReference>
<gene>
    <name evidence="2" type="ORF">CLV48_11454</name>
</gene>
<feature type="transmembrane region" description="Helical" evidence="1">
    <location>
        <begin position="218"/>
        <end position="237"/>
    </location>
</feature>
<feature type="transmembrane region" description="Helical" evidence="1">
    <location>
        <begin position="153"/>
        <end position="173"/>
    </location>
</feature>